<dbReference type="SUPFAM" id="SSF55486">
    <property type="entry name" value="Metalloproteases ('zincins'), catalytic domain"/>
    <property type="match status" value="1"/>
</dbReference>
<accession>A0ABD3MAN2</accession>
<reference evidence="3 4" key="1">
    <citation type="submission" date="2024-10" db="EMBL/GenBank/DDBJ databases">
        <title>Updated reference genomes for cyclostephanoid diatoms.</title>
        <authorList>
            <person name="Roberts W.R."/>
            <person name="Alverson A.J."/>
        </authorList>
    </citation>
    <scope>NUCLEOTIDE SEQUENCE [LARGE SCALE GENOMIC DNA]</scope>
    <source>
        <strain evidence="3 4">AJA232-27</strain>
    </source>
</reference>
<sequence>MFVSSRAVKFLTILSTLAVTAIQPTFASDDAIHHHYNRRLTIASDESIADQIQAAHANVSVNIFGSHEKPKYKLHAEQSWDAGDFYINVKEATPAITSATTTSTNGGPSQLVSENYIATLLVADTDSPEEKDTIGIIAVDKKTGNVSGIVKKGNGEDVNFFQEKGNKSEVVVAAQFVPPVWTCGNDNSTKPTTRHLFEEEEDEHHDHDDHDHSHQHEHDHSTTDGIDLSDIKNELRNSNLRLGKRRELQTATRYKFQVDMYIEIDFDLCAKHGESCTNGVGPQTLNYINVLFAGANTVYEREIDTHLNVLHVAVNSNYASFTDTASALNRMTAIYGRTSWHFPNADLHHGLLGRFMGGGRASLGVLCNPNSGFGLSTGLQGRFTQMSSAVVWDFSVFMHEIGHNFGSHHTHSASGYSPLVDNCGNSCPATLPLARSTTLMSYCDLCNGGESNMAYTFGGTYNGSGDRRLASSYTNSVVPGVSNDPRRVNAVMYSHVASRPNNCLAVPTTTTPTTRSPTQKPTTKKPTVKPVSTPSYLTDWTVCSNSNQCANQCCSGKYSGGVLKCTPVGGFKTSEGCVGSPSKLSDWSVCSNSNQCTNQCCSGKYSGGVLKCTPVGGFKPSEGCTGSATRQLRGDEDSEEN</sequence>
<dbReference type="PANTHER" id="PTHR33683">
    <property type="entry name" value="1, PUTATIVE-RELATED"/>
    <property type="match status" value="1"/>
</dbReference>
<dbReference type="PANTHER" id="PTHR33683:SF46">
    <property type="entry name" value="SUSHI DOMAIN-CONTAINING PROTEIN"/>
    <property type="match status" value="1"/>
</dbReference>
<evidence type="ECO:0008006" key="5">
    <source>
        <dbReference type="Google" id="ProtNLM"/>
    </source>
</evidence>
<protein>
    <recommendedName>
        <fullName evidence="5">Peptidase M12B domain-containing protein</fullName>
    </recommendedName>
</protein>
<name>A0ABD3MAN2_9STRA</name>
<feature type="chain" id="PRO_5044885898" description="Peptidase M12B domain-containing protein" evidence="2">
    <location>
        <begin position="28"/>
        <end position="641"/>
    </location>
</feature>
<feature type="compositionally biased region" description="Low complexity" evidence="1">
    <location>
        <begin position="506"/>
        <end position="521"/>
    </location>
</feature>
<organism evidence="3 4">
    <name type="scientific">Discostella pseudostelligera</name>
    <dbReference type="NCBI Taxonomy" id="259834"/>
    <lineage>
        <taxon>Eukaryota</taxon>
        <taxon>Sar</taxon>
        <taxon>Stramenopiles</taxon>
        <taxon>Ochrophyta</taxon>
        <taxon>Bacillariophyta</taxon>
        <taxon>Coscinodiscophyceae</taxon>
        <taxon>Thalassiosirophycidae</taxon>
        <taxon>Stephanodiscales</taxon>
        <taxon>Stephanodiscaceae</taxon>
        <taxon>Discostella</taxon>
    </lineage>
</organism>
<feature type="signal peptide" evidence="2">
    <location>
        <begin position="1"/>
        <end position="27"/>
    </location>
</feature>
<evidence type="ECO:0000313" key="3">
    <source>
        <dbReference type="EMBL" id="KAL3759006.1"/>
    </source>
</evidence>
<dbReference type="AlphaFoldDB" id="A0ABD3MAN2"/>
<evidence type="ECO:0000256" key="1">
    <source>
        <dbReference type="SAM" id="MobiDB-lite"/>
    </source>
</evidence>
<keyword evidence="4" id="KW-1185">Reference proteome</keyword>
<comment type="caution">
    <text evidence="3">The sequence shown here is derived from an EMBL/GenBank/DDBJ whole genome shotgun (WGS) entry which is preliminary data.</text>
</comment>
<evidence type="ECO:0000313" key="4">
    <source>
        <dbReference type="Proteomes" id="UP001530293"/>
    </source>
</evidence>
<feature type="region of interest" description="Disordered" evidence="1">
    <location>
        <begin position="198"/>
        <end position="230"/>
    </location>
</feature>
<keyword evidence="2" id="KW-0732">Signal</keyword>
<dbReference type="InterPro" id="IPR024079">
    <property type="entry name" value="MetalloPept_cat_dom_sf"/>
</dbReference>
<proteinExistence type="predicted"/>
<dbReference type="Pfam" id="PF13582">
    <property type="entry name" value="Reprolysin_3"/>
    <property type="match status" value="1"/>
</dbReference>
<gene>
    <name evidence="3" type="ORF">ACHAWU_008615</name>
</gene>
<evidence type="ECO:0000256" key="2">
    <source>
        <dbReference type="SAM" id="SignalP"/>
    </source>
</evidence>
<feature type="compositionally biased region" description="Basic and acidic residues" evidence="1">
    <location>
        <begin position="204"/>
        <end position="222"/>
    </location>
</feature>
<dbReference type="Proteomes" id="UP001530293">
    <property type="component" value="Unassembled WGS sequence"/>
</dbReference>
<dbReference type="EMBL" id="JALLBG020000214">
    <property type="protein sequence ID" value="KAL3759006.1"/>
    <property type="molecule type" value="Genomic_DNA"/>
</dbReference>
<dbReference type="Gene3D" id="3.40.390.10">
    <property type="entry name" value="Collagenase (Catalytic Domain)"/>
    <property type="match status" value="1"/>
</dbReference>
<feature type="region of interest" description="Disordered" evidence="1">
    <location>
        <begin position="504"/>
        <end position="531"/>
    </location>
</feature>